<dbReference type="Proteomes" id="UP000284205">
    <property type="component" value="Unassembled WGS sequence"/>
</dbReference>
<dbReference type="STRING" id="47678.ERS852494_04498"/>
<dbReference type="EMBL" id="VVYD01000004">
    <property type="protein sequence ID" value="KAA5500945.1"/>
    <property type="molecule type" value="Genomic_DNA"/>
</dbReference>
<evidence type="ECO:0000313" key="30">
    <source>
        <dbReference type="Proteomes" id="UP000284689"/>
    </source>
</evidence>
<evidence type="ECO:0000313" key="14">
    <source>
        <dbReference type="EMBL" id="CUQ26625.1"/>
    </source>
</evidence>
<reference evidence="25 26" key="1">
    <citation type="submission" date="2015-09" db="EMBL/GenBank/DDBJ databases">
        <authorList>
            <consortium name="Pathogen Informatics"/>
        </authorList>
    </citation>
    <scope>NUCLEOTIDE SEQUENCE [LARGE SCALE GENOMIC DNA]</scope>
    <source>
        <strain evidence="14 25">2789STDY5834880</strain>
        <strain evidence="13 26">2789STDY5834946</strain>
    </source>
</reference>
<reference evidence="19" key="5">
    <citation type="submission" date="2023-07" db="EMBL/GenBank/DDBJ databases">
        <title>Whole Genome Sequencing of Colonoscopy isolates.</title>
        <authorList>
            <person name="Surve S.V."/>
            <person name="Valls R.A."/>
            <person name="Barrak K.E."/>
            <person name="Gardner T.B."/>
            <person name="O'Toole G.A."/>
        </authorList>
    </citation>
    <scope>NUCLEOTIDE SEQUENCE</scope>
    <source>
        <strain evidence="19">GP0119</strain>
    </source>
</reference>
<comment type="subunit">
    <text evidence="3">Homodimer.</text>
</comment>
<comment type="similarity">
    <text evidence="2">Belongs to the bacterial histone-like protein family.</text>
</comment>
<evidence type="ECO:0000313" key="19">
    <source>
        <dbReference type="EMBL" id="MDO6358111.1"/>
    </source>
</evidence>
<protein>
    <recommendedName>
        <fullName evidence="4">Viral histone-like protein</fullName>
    </recommendedName>
    <alternativeName>
        <fullName evidence="9">DNA-binding protein pA104R</fullName>
    </alternativeName>
    <alternativeName>
        <fullName evidence="8">pA104R</fullName>
    </alternativeName>
</protein>
<keyword evidence="6" id="KW-0426">Late protein</keyword>
<dbReference type="InterPro" id="IPR041607">
    <property type="entry name" value="HU-HIG"/>
</dbReference>
<dbReference type="SUPFAM" id="SSF47729">
    <property type="entry name" value="IHF-like DNA-binding proteins"/>
    <property type="match status" value="1"/>
</dbReference>
<evidence type="ECO:0000313" key="20">
    <source>
        <dbReference type="EMBL" id="RGR64982.1"/>
    </source>
</evidence>
<evidence type="ECO:0000256" key="5">
    <source>
        <dbReference type="ARBA" id="ARBA00022705"/>
    </source>
</evidence>
<keyword evidence="5" id="KW-0235">DNA replication</keyword>
<evidence type="ECO:0000313" key="21">
    <source>
        <dbReference type="EMBL" id="RGY23927.1"/>
    </source>
</evidence>
<evidence type="ECO:0000313" key="31">
    <source>
        <dbReference type="Proteomes" id="UP000368418"/>
    </source>
</evidence>
<reference evidence="31 32" key="3">
    <citation type="journal article" date="2019" name="Nat. Med.">
        <title>A library of human gut bacterial isolates paired with longitudinal multiomics data enables mechanistic microbiome research.</title>
        <authorList>
            <person name="Poyet M."/>
            <person name="Groussin M."/>
            <person name="Gibbons S.M."/>
            <person name="Avila-Pacheco J."/>
            <person name="Jiang X."/>
            <person name="Kearney S.M."/>
            <person name="Perrotta A.R."/>
            <person name="Berdy B."/>
            <person name="Zhao S."/>
            <person name="Lieberman T.D."/>
            <person name="Swanson P.K."/>
            <person name="Smith M."/>
            <person name="Roesemann S."/>
            <person name="Alexander J.E."/>
            <person name="Rich S.A."/>
            <person name="Livny J."/>
            <person name="Vlamakis H."/>
            <person name="Clish C."/>
            <person name="Bullock K."/>
            <person name="Deik A."/>
            <person name="Scott J."/>
            <person name="Pierce K.A."/>
            <person name="Xavier R.J."/>
            <person name="Alm E.J."/>
        </authorList>
    </citation>
    <scope>NUCLEOTIDE SEQUENCE [LARGE SCALE GENOMIC DNA]</scope>
    <source>
        <strain evidence="18 31">BIOML-A19</strain>
        <strain evidence="17 34">BIOML-A21</strain>
        <strain evidence="16 32">BIOML-A25</strain>
        <strain evidence="15 33">BIOML-A31</strain>
    </source>
</reference>
<evidence type="ECO:0000313" key="22">
    <source>
        <dbReference type="EMBL" id="RHD40424.1"/>
    </source>
</evidence>
<dbReference type="PANTHER" id="PTHR33175">
    <property type="entry name" value="DNA-BINDING PROTEIN HU"/>
    <property type="match status" value="1"/>
</dbReference>
<dbReference type="GO" id="GO:0005829">
    <property type="term" value="C:cytosol"/>
    <property type="evidence" value="ECO:0007669"/>
    <property type="project" value="TreeGrafter"/>
</dbReference>
<dbReference type="InterPro" id="IPR000119">
    <property type="entry name" value="Hist_DNA-bd"/>
</dbReference>
<evidence type="ECO:0000256" key="10">
    <source>
        <dbReference type="ARBA" id="ARBA00046140"/>
    </source>
</evidence>
<dbReference type="EMBL" id="JAUONL010000007">
    <property type="protein sequence ID" value="MDO6358111.1"/>
    <property type="molecule type" value="Genomic_DNA"/>
</dbReference>
<dbReference type="Proteomes" id="UP000095657">
    <property type="component" value="Unassembled WGS sequence"/>
</dbReference>
<dbReference type="InterPro" id="IPR005902">
    <property type="entry name" value="HU_DNA-bd_put"/>
</dbReference>
<dbReference type="GO" id="GO:0003677">
    <property type="term" value="F:DNA binding"/>
    <property type="evidence" value="ECO:0007669"/>
    <property type="project" value="UniProtKB-KW"/>
</dbReference>
<dbReference type="KEGG" id="bcac:CGC64_17990"/>
<dbReference type="EMBL" id="VVYP01000014">
    <property type="protein sequence ID" value="KAA5462906.1"/>
    <property type="molecule type" value="Genomic_DNA"/>
</dbReference>
<dbReference type="NCBIfam" id="TIGR01201">
    <property type="entry name" value="HU_rel"/>
    <property type="match status" value="1"/>
</dbReference>
<dbReference type="RefSeq" id="WP_005679767.1">
    <property type="nucleotide sequence ID" value="NZ_CABMOQ010000023.1"/>
</dbReference>
<dbReference type="Proteomes" id="UP000427825">
    <property type="component" value="Unassembled WGS sequence"/>
</dbReference>
<dbReference type="EMBL" id="CZBL01000009">
    <property type="protein sequence ID" value="CUQ25590.1"/>
    <property type="molecule type" value="Genomic_DNA"/>
</dbReference>
<evidence type="ECO:0000313" key="24">
    <source>
        <dbReference type="EMBL" id="UVQ96730.1"/>
    </source>
</evidence>
<name>A0A174V0N3_9BACE</name>
<dbReference type="Proteomes" id="UP000284431">
    <property type="component" value="Unassembled WGS sequence"/>
</dbReference>
<evidence type="ECO:0000256" key="6">
    <source>
        <dbReference type="ARBA" id="ARBA00022921"/>
    </source>
</evidence>
<evidence type="ECO:0000313" key="27">
    <source>
        <dbReference type="Proteomes" id="UP000283512"/>
    </source>
</evidence>
<dbReference type="Proteomes" id="UP000284689">
    <property type="component" value="Unassembled WGS sequence"/>
</dbReference>
<dbReference type="Pfam" id="PF18291">
    <property type="entry name" value="HU-HIG"/>
    <property type="match status" value="1"/>
</dbReference>
<dbReference type="GO" id="GO:0006260">
    <property type="term" value="P:DNA replication"/>
    <property type="evidence" value="ECO:0007669"/>
    <property type="project" value="UniProtKB-KW"/>
</dbReference>
<dbReference type="AlphaFoldDB" id="A0A174V0N3"/>
<comment type="function">
    <text evidence="10">DNA-binding protein that plays a critical role in nucleoid compaction, genome replication and DNA replication and transcription. Binds to both ssDNA and dsDNA with a binding site covering about 15 nucleotides. Displays DNA-supercoiling activity only when associated with the viral DNA topoisomerase 2.</text>
</comment>
<dbReference type="InterPro" id="IPR010992">
    <property type="entry name" value="IHF-like_DNA-bd_dom_sf"/>
</dbReference>
<dbReference type="Proteomes" id="UP000095725">
    <property type="component" value="Unassembled WGS sequence"/>
</dbReference>
<dbReference type="Proteomes" id="UP000475905">
    <property type="component" value="Unassembled WGS sequence"/>
</dbReference>
<evidence type="ECO:0000256" key="2">
    <source>
        <dbReference type="ARBA" id="ARBA00010529"/>
    </source>
</evidence>
<evidence type="ECO:0000313" key="26">
    <source>
        <dbReference type="Proteomes" id="UP000095725"/>
    </source>
</evidence>
<evidence type="ECO:0000256" key="3">
    <source>
        <dbReference type="ARBA" id="ARBA00011738"/>
    </source>
</evidence>
<evidence type="ECO:0000256" key="7">
    <source>
        <dbReference type="ARBA" id="ARBA00023125"/>
    </source>
</evidence>
<evidence type="ECO:0000313" key="16">
    <source>
        <dbReference type="EMBL" id="KAA5474086.1"/>
    </source>
</evidence>
<evidence type="ECO:0000313" key="17">
    <source>
        <dbReference type="EMBL" id="KAA5492161.1"/>
    </source>
</evidence>
<evidence type="ECO:0000313" key="15">
    <source>
        <dbReference type="EMBL" id="KAA5462906.1"/>
    </source>
</evidence>
<organism evidence="13 26">
    <name type="scientific">Bacteroides caccae</name>
    <dbReference type="NCBI Taxonomy" id="47678"/>
    <lineage>
        <taxon>Bacteria</taxon>
        <taxon>Pseudomonadati</taxon>
        <taxon>Bacteroidota</taxon>
        <taxon>Bacteroidia</taxon>
        <taxon>Bacteroidales</taxon>
        <taxon>Bacteroidaceae</taxon>
        <taxon>Bacteroides</taxon>
    </lineage>
</organism>
<evidence type="ECO:0000256" key="4">
    <source>
        <dbReference type="ARBA" id="ARBA00016145"/>
    </source>
</evidence>
<feature type="region of interest" description="Disordered" evidence="11">
    <location>
        <begin position="143"/>
        <end position="173"/>
    </location>
</feature>
<evidence type="ECO:0000259" key="12">
    <source>
        <dbReference type="Pfam" id="PF18291"/>
    </source>
</evidence>
<evidence type="ECO:0000313" key="18">
    <source>
        <dbReference type="EMBL" id="KAA5500945.1"/>
    </source>
</evidence>
<dbReference type="Proteomes" id="UP001170023">
    <property type="component" value="Unassembled WGS sequence"/>
</dbReference>
<feature type="domain" description="HU" evidence="12">
    <location>
        <begin position="1"/>
        <end position="114"/>
    </location>
</feature>
<evidence type="ECO:0000313" key="29">
    <source>
        <dbReference type="Proteomes" id="UP000284431"/>
    </source>
</evidence>
<evidence type="ECO:0000256" key="11">
    <source>
        <dbReference type="SAM" id="MobiDB-lite"/>
    </source>
</evidence>
<dbReference type="EMBL" id="QRUO01000044">
    <property type="protein sequence ID" value="RGR64982.1"/>
    <property type="molecule type" value="Genomic_DNA"/>
</dbReference>
<dbReference type="EMBL" id="VVYF01000008">
    <property type="protein sequence ID" value="KAA5492161.1"/>
    <property type="molecule type" value="Genomic_DNA"/>
</dbReference>
<dbReference type="EMBL" id="QSJD01000066">
    <property type="protein sequence ID" value="RHD40424.1"/>
    <property type="molecule type" value="Genomic_DNA"/>
</dbReference>
<comment type="subcellular location">
    <subcellularLocation>
        <location evidence="1">Virion</location>
    </subcellularLocation>
</comment>
<dbReference type="EMBL" id="CZAI01000025">
    <property type="protein sequence ID" value="CUQ26625.1"/>
    <property type="molecule type" value="Genomic_DNA"/>
</dbReference>
<dbReference type="Gene3D" id="4.10.520.10">
    <property type="entry name" value="IHF-like DNA-binding proteins"/>
    <property type="match status" value="1"/>
</dbReference>
<keyword evidence="7 13" id="KW-0238">DNA-binding</keyword>
<reference evidence="24" key="4">
    <citation type="submission" date="2022-08" db="EMBL/GenBank/DDBJ databases">
        <title>Genome Sequencing of Bacteroides fragilis Group Isolates with Nanopore Technology.</title>
        <authorList>
            <person name="Tisza M.J."/>
            <person name="Smith D."/>
            <person name="Dekker J.P."/>
        </authorList>
    </citation>
    <scope>NUCLEOTIDE SEQUENCE</scope>
    <source>
        <strain evidence="24">BFG-474</strain>
    </source>
</reference>
<proteinExistence type="inferred from homology"/>
<dbReference type="EMBL" id="QSCS01000025">
    <property type="protein sequence ID" value="RGY23927.1"/>
    <property type="molecule type" value="Genomic_DNA"/>
</dbReference>
<dbReference type="EMBL" id="VVYJ01000010">
    <property type="protein sequence ID" value="KAA5474086.1"/>
    <property type="molecule type" value="Genomic_DNA"/>
</dbReference>
<evidence type="ECO:0000313" key="32">
    <source>
        <dbReference type="Proteomes" id="UP000427825"/>
    </source>
</evidence>
<reference evidence="27 28" key="2">
    <citation type="submission" date="2018-08" db="EMBL/GenBank/DDBJ databases">
        <title>A genome reference for cultivated species of the human gut microbiota.</title>
        <authorList>
            <person name="Zou Y."/>
            <person name="Xue W."/>
            <person name="Luo G."/>
        </authorList>
    </citation>
    <scope>NUCLEOTIDE SEQUENCE [LARGE SCALE GENOMIC DNA]</scope>
    <source>
        <strain evidence="20 28">AF24-29LB</strain>
        <strain evidence="23 27">AM16-49B</strain>
        <strain evidence="22 30">AM31-16AC</strain>
        <strain evidence="21 29">OF02-6LB</strain>
    </source>
</reference>
<feature type="compositionally biased region" description="Gly residues" evidence="11">
    <location>
        <begin position="157"/>
        <end position="167"/>
    </location>
</feature>
<dbReference type="Proteomes" id="UP000283512">
    <property type="component" value="Unassembled WGS sequence"/>
</dbReference>
<dbReference type="Proteomes" id="UP001060260">
    <property type="component" value="Chromosome"/>
</dbReference>
<evidence type="ECO:0000313" key="28">
    <source>
        <dbReference type="Proteomes" id="UP000284205"/>
    </source>
</evidence>
<sequence length="173" mass="18365">MPLIYKPYQATLANKEGQKLFYPRLVKIGRTVNTQKMAELIAEKASLTAGDVHNVIRNLMSVMREQLLNSRTVRLEGLGTFTMVAKACGKGVEQESKVSSSQIVSLRCQFTPEYTRSAGNTTRALTAGVEFVHVKDVAAGLIADGDTENPGGDDKPGGGNTPGGGGVTPDPSV</sequence>
<gene>
    <name evidence="23" type="ORF">DW190_07165</name>
    <name evidence="22" type="ORF">DW794_22035</name>
    <name evidence="20" type="ORF">DWY26_22565</name>
    <name evidence="21" type="ORF">DXA49_14945</name>
    <name evidence="14" type="ORF">ERS852494_04498</name>
    <name evidence="13" type="ORF">ERS852558_02329</name>
    <name evidence="18" type="ORF">F2Y31_06855</name>
    <name evidence="17" type="ORF">F2Y35_09530</name>
    <name evidence="15" type="ORF">F2Y36_12225</name>
    <name evidence="16" type="ORF">F2Y39_15920</name>
    <name evidence="24" type="ORF">NXW23_21075</name>
    <name evidence="19" type="ORF">Q4469_10485</name>
</gene>
<evidence type="ECO:0000256" key="8">
    <source>
        <dbReference type="ARBA" id="ARBA00033120"/>
    </source>
</evidence>
<evidence type="ECO:0000256" key="1">
    <source>
        <dbReference type="ARBA" id="ARBA00004328"/>
    </source>
</evidence>
<dbReference type="GO" id="GO:0030527">
    <property type="term" value="F:structural constituent of chromatin"/>
    <property type="evidence" value="ECO:0007669"/>
    <property type="project" value="InterPro"/>
</dbReference>
<dbReference type="Proteomes" id="UP000491168">
    <property type="component" value="Unassembled WGS sequence"/>
</dbReference>
<evidence type="ECO:0000313" key="13">
    <source>
        <dbReference type="EMBL" id="CUQ25590.1"/>
    </source>
</evidence>
<dbReference type="EMBL" id="CP103166">
    <property type="protein sequence ID" value="UVQ96730.1"/>
    <property type="molecule type" value="Genomic_DNA"/>
</dbReference>
<dbReference type="EMBL" id="QRKD01000004">
    <property type="protein sequence ID" value="RHH92077.1"/>
    <property type="molecule type" value="Genomic_DNA"/>
</dbReference>
<evidence type="ECO:0000313" key="33">
    <source>
        <dbReference type="Proteomes" id="UP000475905"/>
    </source>
</evidence>
<evidence type="ECO:0000313" key="25">
    <source>
        <dbReference type="Proteomes" id="UP000095657"/>
    </source>
</evidence>
<dbReference type="Proteomes" id="UP000368418">
    <property type="component" value="Unassembled WGS sequence"/>
</dbReference>
<evidence type="ECO:0000256" key="9">
    <source>
        <dbReference type="ARBA" id="ARBA00033227"/>
    </source>
</evidence>
<accession>A0A174V0N3</accession>
<evidence type="ECO:0000313" key="34">
    <source>
        <dbReference type="Proteomes" id="UP000491168"/>
    </source>
</evidence>
<dbReference type="GeneID" id="75115589"/>
<dbReference type="PANTHER" id="PTHR33175:SF13">
    <property type="entry name" value="HISTONE-LIKE PROTEIN"/>
    <property type="match status" value="1"/>
</dbReference>
<evidence type="ECO:0000313" key="23">
    <source>
        <dbReference type="EMBL" id="RHH92077.1"/>
    </source>
</evidence>